<keyword evidence="1" id="KW-0175">Coiled coil</keyword>
<organism evidence="2 3">
    <name type="scientific">Spiroplasma citri</name>
    <dbReference type="NCBI Taxonomy" id="2133"/>
    <lineage>
        <taxon>Bacteria</taxon>
        <taxon>Bacillati</taxon>
        <taxon>Mycoplasmatota</taxon>
        <taxon>Mollicutes</taxon>
        <taxon>Entomoplasmatales</taxon>
        <taxon>Spiroplasmataceae</taxon>
        <taxon>Spiroplasma</taxon>
    </lineage>
</organism>
<dbReference type="AlphaFoldDB" id="A0AAX3SWF7"/>
<reference evidence="2 3" key="1">
    <citation type="submission" date="2022-04" db="EMBL/GenBank/DDBJ databases">
        <title>Whole genome of Spiroplasma citri.</title>
        <authorList>
            <person name="Khanchezar A."/>
            <person name="Izadpanah K."/>
            <person name="Taghavi M."/>
            <person name="Ghorbani A."/>
            <person name="Beven L."/>
        </authorList>
    </citation>
    <scope>NUCLEOTIDE SEQUENCE [LARGE SCALE GENOMIC DNA]</scope>
    <source>
        <strain evidence="2 3">D4</strain>
    </source>
</reference>
<evidence type="ECO:0000313" key="3">
    <source>
        <dbReference type="Proteomes" id="UP001214629"/>
    </source>
</evidence>
<dbReference type="RefSeq" id="WP_277938187.1">
    <property type="nucleotide sequence ID" value="NZ_CP096246.1"/>
</dbReference>
<dbReference type="Proteomes" id="UP001214629">
    <property type="component" value="Chromosome"/>
</dbReference>
<keyword evidence="3" id="KW-1185">Reference proteome</keyword>
<feature type="coiled-coil region" evidence="1">
    <location>
        <begin position="35"/>
        <end position="62"/>
    </location>
</feature>
<protein>
    <submittedName>
        <fullName evidence="2">Uncharacterized protein</fullName>
    </submittedName>
</protein>
<proteinExistence type="predicted"/>
<sequence>MGVGSSTKSHWNDEIIAIREDKKEIINKLKNNTLNVEIVKQIQELIKEISELTKEINDEKIT</sequence>
<name>A0AAX3SWF7_SPICI</name>
<dbReference type="EMBL" id="CP096246">
    <property type="protein sequence ID" value="WFG95664.1"/>
    <property type="molecule type" value="Genomic_DNA"/>
</dbReference>
<accession>A0AAX3SWF7</accession>
<gene>
    <name evidence="2" type="ORF">M0C40_06075</name>
</gene>
<evidence type="ECO:0000256" key="1">
    <source>
        <dbReference type="SAM" id="Coils"/>
    </source>
</evidence>
<evidence type="ECO:0000313" key="2">
    <source>
        <dbReference type="EMBL" id="WFG95664.1"/>
    </source>
</evidence>